<evidence type="ECO:0000256" key="8">
    <source>
        <dbReference type="ARBA" id="ARBA00022857"/>
    </source>
</evidence>
<evidence type="ECO:0000256" key="11">
    <source>
        <dbReference type="ARBA" id="ARBA00029939"/>
    </source>
</evidence>
<dbReference type="Gene3D" id="3.50.50.60">
    <property type="entry name" value="FAD/NAD(P)-binding domain"/>
    <property type="match status" value="1"/>
</dbReference>
<comment type="catalytic activity">
    <reaction evidence="15">
        <text>L-lysine + NADPH + O2 = N(6)-hydroxy-L-lysine + NADP(+) + H2O</text>
        <dbReference type="Rhea" id="RHEA:23228"/>
        <dbReference type="ChEBI" id="CHEBI:15377"/>
        <dbReference type="ChEBI" id="CHEBI:15379"/>
        <dbReference type="ChEBI" id="CHEBI:32551"/>
        <dbReference type="ChEBI" id="CHEBI:57783"/>
        <dbReference type="ChEBI" id="CHEBI:57820"/>
        <dbReference type="ChEBI" id="CHEBI:58349"/>
        <dbReference type="EC" id="1.14.13.59"/>
    </reaction>
</comment>
<evidence type="ECO:0000256" key="3">
    <source>
        <dbReference type="ARBA" id="ARBA00007588"/>
    </source>
</evidence>
<keyword evidence="6" id="KW-0285">Flavoprotein</keyword>
<dbReference type="GO" id="GO:0047091">
    <property type="term" value="F:L-lysine 6-monooxygenase (NADPH) activity"/>
    <property type="evidence" value="ECO:0007669"/>
    <property type="project" value="UniProtKB-EC"/>
</dbReference>
<evidence type="ECO:0000256" key="9">
    <source>
        <dbReference type="ARBA" id="ARBA00023002"/>
    </source>
</evidence>
<accession>A0A6G4U8K4</accession>
<evidence type="ECO:0000256" key="1">
    <source>
        <dbReference type="ARBA" id="ARBA00001974"/>
    </source>
</evidence>
<gene>
    <name evidence="16" type="ORF">G5C51_27940</name>
</gene>
<evidence type="ECO:0000256" key="12">
    <source>
        <dbReference type="ARBA" id="ARBA00031158"/>
    </source>
</evidence>
<keyword evidence="17" id="KW-1185">Reference proteome</keyword>
<dbReference type="InterPro" id="IPR025700">
    <property type="entry name" value="Lys/Orn_oxygenase"/>
</dbReference>
<dbReference type="RefSeq" id="WP_165241008.1">
    <property type="nucleotide sequence ID" value="NZ_JAAKZV010000158.1"/>
</dbReference>
<evidence type="ECO:0000256" key="14">
    <source>
        <dbReference type="ARBA" id="ARBA00032738"/>
    </source>
</evidence>
<dbReference type="Proteomes" id="UP000481583">
    <property type="component" value="Unassembled WGS sequence"/>
</dbReference>
<evidence type="ECO:0000256" key="7">
    <source>
        <dbReference type="ARBA" id="ARBA00022827"/>
    </source>
</evidence>
<evidence type="ECO:0000256" key="13">
    <source>
        <dbReference type="ARBA" id="ARBA00032493"/>
    </source>
</evidence>
<comment type="cofactor">
    <cofactor evidence="1">
        <name>FAD</name>
        <dbReference type="ChEBI" id="CHEBI:57692"/>
    </cofactor>
</comment>
<keyword evidence="9" id="KW-0560">Oxidoreductase</keyword>
<comment type="caution">
    <text evidence="16">The sequence shown here is derived from an EMBL/GenBank/DDBJ whole genome shotgun (WGS) entry which is preliminary data.</text>
</comment>
<dbReference type="PRINTS" id="PR00368">
    <property type="entry name" value="FADPNR"/>
</dbReference>
<evidence type="ECO:0000256" key="2">
    <source>
        <dbReference type="ARBA" id="ARBA00004924"/>
    </source>
</evidence>
<dbReference type="EMBL" id="JAAKZV010000158">
    <property type="protein sequence ID" value="NGN67718.1"/>
    <property type="molecule type" value="Genomic_DNA"/>
</dbReference>
<sequence>MNSPEEAAYDVVGIGFGPSNLALAISLEEHHANVLSNPVTSTFFERQQAFGWHRGMLLPSATMQISFLKDLVTFRNPTSRFSFIAFLHAHDRLAHFVNRKDLFPTRREFHQYLEWAAAQMSGAVSYGSSVTGVRLPAGVDRSGPGHLQLEVRDHATGVTRQVGARNVVISTGLEPTMPDGITRSENVWHSSEFLTRFDQADPGELRSVAVVGAGQSAAEITRFFHDRLPHAQVHAIVPSYGYSISDDTPFANQIFDAEAIDDYYYGGEATREAFWRYHRNTNYGVVDEADIQGLHQIQYDELVTGDKRLHHHRLTRVQAVERRGRRARVLLRSLHNPQPQELGVDAIVFATGYAPLDPAPLLGDLDRYCLRDASGRHRVTRDWRLVTTPDLPCGIYLQGGTEHTHGLTSALLSNIAVRSGEIADSVIRRRLGHETQMATAAAEV</sequence>
<dbReference type="EC" id="1.14.13.59" evidence="4"/>
<evidence type="ECO:0000256" key="10">
    <source>
        <dbReference type="ARBA" id="ARBA00023033"/>
    </source>
</evidence>
<keyword evidence="7" id="KW-0274">FAD</keyword>
<dbReference type="AlphaFoldDB" id="A0A6G4U8K4"/>
<evidence type="ECO:0000256" key="15">
    <source>
        <dbReference type="ARBA" id="ARBA00048407"/>
    </source>
</evidence>
<comment type="pathway">
    <text evidence="2">Siderophore biosynthesis.</text>
</comment>
<evidence type="ECO:0000313" key="16">
    <source>
        <dbReference type="EMBL" id="NGN67718.1"/>
    </source>
</evidence>
<proteinExistence type="inferred from homology"/>
<dbReference type="PANTHER" id="PTHR42802">
    <property type="entry name" value="MONOOXYGENASE"/>
    <property type="match status" value="1"/>
</dbReference>
<name>A0A6G4U8K4_9ACTN</name>
<evidence type="ECO:0000256" key="4">
    <source>
        <dbReference type="ARBA" id="ARBA00013076"/>
    </source>
</evidence>
<keyword evidence="8" id="KW-0521">NADP</keyword>
<dbReference type="PANTHER" id="PTHR42802:SF1">
    <property type="entry name" value="L-ORNITHINE N(5)-MONOOXYGENASE"/>
    <property type="match status" value="1"/>
</dbReference>
<comment type="similarity">
    <text evidence="3">Belongs to the lysine N(6)-hydroxylase/L-ornithine N(5)-oxygenase family.</text>
</comment>
<organism evidence="16 17">
    <name type="scientific">Streptomyces coryli</name>
    <dbReference type="NCBI Taxonomy" id="1128680"/>
    <lineage>
        <taxon>Bacteria</taxon>
        <taxon>Bacillati</taxon>
        <taxon>Actinomycetota</taxon>
        <taxon>Actinomycetes</taxon>
        <taxon>Kitasatosporales</taxon>
        <taxon>Streptomycetaceae</taxon>
        <taxon>Streptomyces</taxon>
    </lineage>
</organism>
<reference evidence="16 17" key="1">
    <citation type="submission" date="2020-02" db="EMBL/GenBank/DDBJ databases">
        <title>Whole-genome analyses of novel actinobacteria.</title>
        <authorList>
            <person name="Sahin N."/>
        </authorList>
    </citation>
    <scope>NUCLEOTIDE SEQUENCE [LARGE SCALE GENOMIC DNA]</scope>
    <source>
        <strain evidence="16 17">A7024</strain>
    </source>
</reference>
<dbReference type="PRINTS" id="PR00411">
    <property type="entry name" value="PNDRDTASEI"/>
</dbReference>
<evidence type="ECO:0000313" key="17">
    <source>
        <dbReference type="Proteomes" id="UP000481583"/>
    </source>
</evidence>
<evidence type="ECO:0000256" key="6">
    <source>
        <dbReference type="ARBA" id="ARBA00022630"/>
    </source>
</evidence>
<dbReference type="SUPFAM" id="SSF51905">
    <property type="entry name" value="FAD/NAD(P)-binding domain"/>
    <property type="match status" value="2"/>
</dbReference>
<evidence type="ECO:0000256" key="5">
    <source>
        <dbReference type="ARBA" id="ARBA00016406"/>
    </source>
</evidence>
<dbReference type="Pfam" id="PF13434">
    <property type="entry name" value="Lys_Orn_oxgnase"/>
    <property type="match status" value="1"/>
</dbReference>
<protein>
    <recommendedName>
        <fullName evidence="5">L-lysine N6-monooxygenase MbtG</fullName>
        <ecNumber evidence="4">1.14.13.59</ecNumber>
    </recommendedName>
    <alternativeName>
        <fullName evidence="14">Lysine 6-N-hydroxylase</fullName>
    </alternativeName>
    <alternativeName>
        <fullName evidence="13">Lysine N6-hydroxylase</fullName>
    </alternativeName>
    <alternativeName>
        <fullName evidence="11">Lysine-N-oxygenase</fullName>
    </alternativeName>
    <alternativeName>
        <fullName evidence="12">Mycobactin synthase protein G</fullName>
    </alternativeName>
</protein>
<dbReference type="InterPro" id="IPR036188">
    <property type="entry name" value="FAD/NAD-bd_sf"/>
</dbReference>
<keyword evidence="10" id="KW-0503">Monooxygenase</keyword>